<evidence type="ECO:0000313" key="10">
    <source>
        <dbReference type="RefSeq" id="XP_018019744.1"/>
    </source>
</evidence>
<protein>
    <recommendedName>
        <fullName evidence="3">Transmembrane protein 192</fullName>
    </recommendedName>
</protein>
<evidence type="ECO:0000256" key="3">
    <source>
        <dbReference type="ARBA" id="ARBA00014635"/>
    </source>
</evidence>
<dbReference type="GO" id="GO:0005765">
    <property type="term" value="C:lysosomal membrane"/>
    <property type="evidence" value="ECO:0007669"/>
    <property type="project" value="TreeGrafter"/>
</dbReference>
<evidence type="ECO:0000256" key="7">
    <source>
        <dbReference type="SAM" id="MobiDB-lite"/>
    </source>
</evidence>
<evidence type="ECO:0000256" key="8">
    <source>
        <dbReference type="SAM" id="Phobius"/>
    </source>
</evidence>
<keyword evidence="6 8" id="KW-0472">Membrane</keyword>
<feature type="region of interest" description="Disordered" evidence="7">
    <location>
        <begin position="1"/>
        <end position="22"/>
    </location>
</feature>
<dbReference type="RefSeq" id="XP_018019744.1">
    <property type="nucleotide sequence ID" value="XM_018164255.2"/>
</dbReference>
<dbReference type="AlphaFoldDB" id="A0A8B7P0X2"/>
<organism evidence="9 10">
    <name type="scientific">Hyalella azteca</name>
    <name type="common">Amphipod</name>
    <dbReference type="NCBI Taxonomy" id="294128"/>
    <lineage>
        <taxon>Eukaryota</taxon>
        <taxon>Metazoa</taxon>
        <taxon>Ecdysozoa</taxon>
        <taxon>Arthropoda</taxon>
        <taxon>Crustacea</taxon>
        <taxon>Multicrustacea</taxon>
        <taxon>Malacostraca</taxon>
        <taxon>Eumalacostraca</taxon>
        <taxon>Peracarida</taxon>
        <taxon>Amphipoda</taxon>
        <taxon>Senticaudata</taxon>
        <taxon>Talitrida</taxon>
        <taxon>Talitroidea</taxon>
        <taxon>Hyalellidae</taxon>
        <taxon>Hyalella</taxon>
    </lineage>
</organism>
<name>A0A8B7P0X2_HYAAZ</name>
<keyword evidence="4 8" id="KW-0812">Transmembrane</keyword>
<feature type="transmembrane region" description="Helical" evidence="8">
    <location>
        <begin position="88"/>
        <end position="108"/>
    </location>
</feature>
<proteinExistence type="inferred from homology"/>
<evidence type="ECO:0000256" key="6">
    <source>
        <dbReference type="ARBA" id="ARBA00023136"/>
    </source>
</evidence>
<evidence type="ECO:0000256" key="2">
    <source>
        <dbReference type="ARBA" id="ARBA00006314"/>
    </source>
</evidence>
<gene>
    <name evidence="10" type="primary">LOC108676202</name>
</gene>
<reference evidence="10" key="1">
    <citation type="submission" date="2025-08" db="UniProtKB">
        <authorList>
            <consortium name="RefSeq"/>
        </authorList>
    </citation>
    <scope>IDENTIFICATION</scope>
    <source>
        <tissue evidence="10">Whole organism</tissue>
    </source>
</reference>
<dbReference type="Pfam" id="PF14802">
    <property type="entry name" value="TMEM192"/>
    <property type="match status" value="1"/>
</dbReference>
<evidence type="ECO:0000256" key="4">
    <source>
        <dbReference type="ARBA" id="ARBA00022692"/>
    </source>
</evidence>
<keyword evidence="9" id="KW-1185">Reference proteome</keyword>
<dbReference type="OrthoDB" id="6277625at2759"/>
<dbReference type="InterPro" id="IPR029399">
    <property type="entry name" value="TMEM192"/>
</dbReference>
<keyword evidence="5 8" id="KW-1133">Transmembrane helix</keyword>
<dbReference type="PANTHER" id="PTHR31592:SF1">
    <property type="entry name" value="TRANSMEMBRANE PROTEIN 192"/>
    <property type="match status" value="1"/>
</dbReference>
<feature type="compositionally biased region" description="Pro residues" evidence="7">
    <location>
        <begin position="1"/>
        <end position="10"/>
    </location>
</feature>
<dbReference type="GO" id="GO:0005770">
    <property type="term" value="C:late endosome"/>
    <property type="evidence" value="ECO:0007669"/>
    <property type="project" value="TreeGrafter"/>
</dbReference>
<comment type="subcellular location">
    <subcellularLocation>
        <location evidence="1">Membrane</location>
        <topology evidence="1">Multi-pass membrane protein</topology>
    </subcellularLocation>
</comment>
<dbReference type="Proteomes" id="UP000694843">
    <property type="component" value="Unplaced"/>
</dbReference>
<accession>A0A8B7P0X2</accession>
<feature type="transmembrane region" description="Helical" evidence="8">
    <location>
        <begin position="129"/>
        <end position="152"/>
    </location>
</feature>
<evidence type="ECO:0000256" key="5">
    <source>
        <dbReference type="ARBA" id="ARBA00022989"/>
    </source>
</evidence>
<evidence type="ECO:0000256" key="1">
    <source>
        <dbReference type="ARBA" id="ARBA00004141"/>
    </source>
</evidence>
<feature type="transmembrane region" description="Helical" evidence="8">
    <location>
        <begin position="54"/>
        <end position="76"/>
    </location>
</feature>
<evidence type="ECO:0000313" key="9">
    <source>
        <dbReference type="Proteomes" id="UP000694843"/>
    </source>
</evidence>
<dbReference type="KEGG" id="hazt:108676202"/>
<dbReference type="GeneID" id="108676202"/>
<feature type="transmembrane region" description="Helical" evidence="8">
    <location>
        <begin position="172"/>
        <end position="191"/>
    </location>
</feature>
<sequence>MPEPYRPLPPYHNEHLDESGGRPSSYVVQIPSTSECHQTCGADRHHIPIPVLPALLALTLVQIGLLVAVFLVPVFSETLPISTNAFSVLQYLYVVCWAIISFLSWCIVNEFHRIWLLGYHQFHRTTKHLHAASFFIYTGGLVLYTVLATAVRDYCPAGALGPCGEHVHLVPVNYQQIIVVALTLCSFIFNIKLMNDVYRFNQQELPPDVLVDDLGVRLSQASSFAGAGDRDVMCTILDAQGCMIDFLRDQLTRVNQQGTLLAHVLEQQHSDP</sequence>
<comment type="similarity">
    <text evidence="2">Belongs to the TMEM192 family.</text>
</comment>
<dbReference type="PANTHER" id="PTHR31592">
    <property type="entry name" value="TRANSMEMBRANE PROTEIN 192"/>
    <property type="match status" value="1"/>
</dbReference>